<feature type="transmembrane region" description="Helical" evidence="9">
    <location>
        <begin position="222"/>
        <end position="240"/>
    </location>
</feature>
<feature type="transmembrane region" description="Helical" evidence="9">
    <location>
        <begin position="252"/>
        <end position="272"/>
    </location>
</feature>
<comment type="subcellular location">
    <subcellularLocation>
        <location evidence="1">Cell membrane</location>
        <topology evidence="1">Multi-pass membrane protein</topology>
    </subcellularLocation>
    <subcellularLocation>
        <location evidence="7">Membrane</location>
        <topology evidence="7">Multi-pass membrane protein</topology>
    </subcellularLocation>
</comment>
<evidence type="ECO:0000256" key="7">
    <source>
        <dbReference type="RuleBase" id="RU004057"/>
    </source>
</evidence>
<dbReference type="InterPro" id="IPR002898">
    <property type="entry name" value="MotA_ExbB_proton_chnl"/>
</dbReference>
<dbReference type="NCBIfam" id="NF006583">
    <property type="entry name" value="PRK09109.1"/>
    <property type="match status" value="1"/>
</dbReference>
<feature type="region of interest" description="Disordered" evidence="8">
    <location>
        <begin position="27"/>
        <end position="55"/>
    </location>
</feature>
<feature type="domain" description="Motility protein A N-terminal" evidence="11">
    <location>
        <begin position="77"/>
        <end position="144"/>
    </location>
</feature>
<evidence type="ECO:0000256" key="4">
    <source>
        <dbReference type="ARBA" id="ARBA00022779"/>
    </source>
</evidence>
<evidence type="ECO:0000256" key="6">
    <source>
        <dbReference type="ARBA" id="ARBA00023136"/>
    </source>
</evidence>
<dbReference type="InterPro" id="IPR047055">
    <property type="entry name" value="MotA-like"/>
</dbReference>
<accession>A0A7Z7J2J3</accession>
<evidence type="ECO:0000256" key="2">
    <source>
        <dbReference type="ARBA" id="ARBA00022475"/>
    </source>
</evidence>
<evidence type="ECO:0000256" key="8">
    <source>
        <dbReference type="SAM" id="MobiDB-lite"/>
    </source>
</evidence>
<dbReference type="EMBL" id="OCZC01000069">
    <property type="protein sequence ID" value="SOO24807.1"/>
    <property type="molecule type" value="Genomic_DNA"/>
</dbReference>
<evidence type="ECO:0000256" key="5">
    <source>
        <dbReference type="ARBA" id="ARBA00022989"/>
    </source>
</evidence>
<evidence type="ECO:0000256" key="1">
    <source>
        <dbReference type="ARBA" id="ARBA00004651"/>
    </source>
</evidence>
<dbReference type="Pfam" id="PF20560">
    <property type="entry name" value="MotA_N"/>
    <property type="match status" value="1"/>
</dbReference>
<evidence type="ECO:0000259" key="10">
    <source>
        <dbReference type="Pfam" id="PF01618"/>
    </source>
</evidence>
<keyword evidence="5 9" id="KW-1133">Transmembrane helix</keyword>
<proteinExistence type="inferred from homology"/>
<name>A0A7Z7J2J3_XANCH</name>
<dbReference type="GO" id="GO:0006935">
    <property type="term" value="P:chemotaxis"/>
    <property type="evidence" value="ECO:0007669"/>
    <property type="project" value="InterPro"/>
</dbReference>
<feature type="transmembrane region" description="Helical" evidence="9">
    <location>
        <begin position="105"/>
        <end position="127"/>
    </location>
</feature>
<keyword evidence="2" id="KW-1003">Cell membrane</keyword>
<keyword evidence="7" id="KW-0653">Protein transport</keyword>
<keyword evidence="6 9" id="KW-0472">Membrane</keyword>
<evidence type="ECO:0000259" key="11">
    <source>
        <dbReference type="Pfam" id="PF20560"/>
    </source>
</evidence>
<dbReference type="PANTHER" id="PTHR30433:SF3">
    <property type="entry name" value="MOTILITY PROTEIN A"/>
    <property type="match status" value="1"/>
</dbReference>
<evidence type="ECO:0000256" key="9">
    <source>
        <dbReference type="SAM" id="Phobius"/>
    </source>
</evidence>
<organism evidence="12 13">
    <name type="scientific">Xanthomonas campestris pv. phaseoli</name>
    <dbReference type="NCBI Taxonomy" id="317013"/>
    <lineage>
        <taxon>Bacteria</taxon>
        <taxon>Pseudomonadati</taxon>
        <taxon>Pseudomonadota</taxon>
        <taxon>Gammaproteobacteria</taxon>
        <taxon>Lysobacterales</taxon>
        <taxon>Lysobacteraceae</taxon>
        <taxon>Xanthomonas</taxon>
    </lineage>
</organism>
<protein>
    <submittedName>
        <fullName evidence="12">Motility protein A (Modular protein)</fullName>
    </submittedName>
</protein>
<comment type="similarity">
    <text evidence="7">Belongs to the exbB/tolQ family.</text>
</comment>
<dbReference type="Pfam" id="PF01618">
    <property type="entry name" value="MotA_ExbB"/>
    <property type="match status" value="1"/>
</dbReference>
<dbReference type="GO" id="GO:0005886">
    <property type="term" value="C:plasma membrane"/>
    <property type="evidence" value="ECO:0007669"/>
    <property type="project" value="UniProtKB-SubCell"/>
</dbReference>
<reference evidence="12 13" key="1">
    <citation type="submission" date="2017-10" db="EMBL/GenBank/DDBJ databases">
        <authorList>
            <person name="Regsiter A."/>
            <person name="William W."/>
        </authorList>
    </citation>
    <scope>NUCLEOTIDE SEQUENCE [LARGE SCALE GENOMIC DNA]</scope>
    <source>
        <strain evidence="12 13">CFBP6991</strain>
    </source>
</reference>
<keyword evidence="4" id="KW-0283">Flagellar rotation</keyword>
<gene>
    <name evidence="12" type="ORF">XFF6991_420024</name>
</gene>
<evidence type="ECO:0000256" key="3">
    <source>
        <dbReference type="ARBA" id="ARBA00022692"/>
    </source>
</evidence>
<dbReference type="AlphaFoldDB" id="A0A7Z7J2J3"/>
<feature type="domain" description="MotA/TolQ/ExbB proton channel" evidence="10">
    <location>
        <begin position="174"/>
        <end position="291"/>
    </location>
</feature>
<dbReference type="GO" id="GO:0071978">
    <property type="term" value="P:bacterial-type flagellum-dependent swarming motility"/>
    <property type="evidence" value="ECO:0007669"/>
    <property type="project" value="InterPro"/>
</dbReference>
<keyword evidence="7" id="KW-0813">Transport</keyword>
<comment type="caution">
    <text evidence="12">The sequence shown here is derived from an EMBL/GenBank/DDBJ whole genome shotgun (WGS) entry which is preliminary data.</text>
</comment>
<dbReference type="Proteomes" id="UP000234345">
    <property type="component" value="Unassembled WGS sequence"/>
</dbReference>
<dbReference type="GO" id="GO:0015031">
    <property type="term" value="P:protein transport"/>
    <property type="evidence" value="ECO:0007669"/>
    <property type="project" value="UniProtKB-KW"/>
</dbReference>
<dbReference type="PANTHER" id="PTHR30433">
    <property type="entry name" value="CHEMOTAXIS PROTEIN MOTA"/>
    <property type="match status" value="1"/>
</dbReference>
<sequence length="317" mass="34078">MWPEIGGERHGNVLRRRVRQDVCRAGEPVPGRAPALGAVDNSQTHSPERQLSGAPTGRTYQVRRAWADTAGMDRLSVIGLVLAIVAIVGGSVLKGAGISSLWSPAAFVIVIVGTVAAILLHTSPAVFRRAFKILRWVIQPPASDRPQLVARIVEWSNIARRQGLLGLEDQLPRQDDAFLRKGLQMLVDGVEPEAMRNMLEIEVDNQERQDLAAAKVFEGMGIYAPTLGIIGAVLGLMAVMKNLADPAMLGHGIAAAFTATIYGIASANLLFLPVAAKLKSVIHCSTNEREMAIEGLIAIAQGENPRNIESKLAGYLH</sequence>
<evidence type="ECO:0000313" key="13">
    <source>
        <dbReference type="Proteomes" id="UP000234345"/>
    </source>
</evidence>
<evidence type="ECO:0000313" key="12">
    <source>
        <dbReference type="EMBL" id="SOO24807.1"/>
    </source>
</evidence>
<feature type="transmembrane region" description="Helical" evidence="9">
    <location>
        <begin position="75"/>
        <end position="93"/>
    </location>
</feature>
<keyword evidence="3 9" id="KW-0812">Transmembrane</keyword>
<dbReference type="InterPro" id="IPR046786">
    <property type="entry name" value="MotA_N"/>
</dbReference>